<proteinExistence type="inferred from homology"/>
<dbReference type="GO" id="GO:0030674">
    <property type="term" value="F:protein-macromolecule adaptor activity"/>
    <property type="evidence" value="ECO:0007669"/>
    <property type="project" value="TreeGrafter"/>
</dbReference>
<dbReference type="GO" id="GO:0007032">
    <property type="term" value="P:endosome organization"/>
    <property type="evidence" value="ECO:0007669"/>
    <property type="project" value="TreeGrafter"/>
</dbReference>
<feature type="repeat" description="CHCR" evidence="8">
    <location>
        <begin position="650"/>
        <end position="804"/>
    </location>
</feature>
<keyword evidence="5" id="KW-0863">Zinc-finger</keyword>
<evidence type="ECO:0000256" key="2">
    <source>
        <dbReference type="ARBA" id="ARBA00010454"/>
    </source>
</evidence>
<dbReference type="EMBL" id="OV121140">
    <property type="protein sequence ID" value="CAH0563550.1"/>
    <property type="molecule type" value="Genomic_DNA"/>
</dbReference>
<sequence length="1000" mass="115345">MTDIFDQFEQASMKTKSNSLSNAEMSTLGYINMTTEQEVPIFNKSKKDFRPPDKFTHVAISNKYFVGAMHDGTLIRMNLHNPQETDRITLTKYTPKLKLSNLFLDPNGNHLLLTLAPKPLMGPEVGPELLYLSRKSTKLKSTSKFRGHEITEVAWCLTNDSESTTGPILLGTSKGLIFETEYVLEGEKFFTAGFSSNLEQYWRQLPNYLPLYGNKEVEGLVFDIGKGTNTPITGLEYFKVHSNNRYVIFAATPSRLYYFTGKADLDEKPLLQQVFNKYLNVPEPETFIERGSALRYSRIQFWSENLVTPNSFAWITEGGVTYGEFDPNVDESIASIDKKCKVVGYPKPQYEDYSVSPKYPHSIALTQFHILLAYNDSIKGVCLLNQEVVYEDNYNEAFGRLINIIKDQKTGEIWAVTESAVFRFKITREERNVWKIFSDNQQFDLAKKYSRGNEASYNQVLIKEADMLFNGKEYELSAQRYAETQSSFEEICLKFIQVDQSDSLNIFLRNKLDTLKPQDKTQITMIVIWVVELYLNKLEEKRLQGLEQTAGYDAVQKEFETFLALKEVSDCIRKNKQTIYDLMASHGDKSNIIWLTIVNKDFEQLIRHHIYKNNFREALQVLKSQNNLDLYYQFAPILMQEEPKYMVKSIIEQGKKLQPLKLLPAMVSYQGELHAREVMVYLEFCIDKLKSTEKAIHNFLLSLYAKYDSAKLLVYLNQQGQDMVNYDIHFALRLCYESKLTSACVQLSGLLGLWESAVELALTVSVDKAIELANMPPENDLELRKKLWLKIAQHVVSGKDDIQQAMQFLKRCDLLRIEDILPFFSDFVTIDHFKDAICKSLKEYNQNIKDLKAEMEDATKSAEQVREEIQSFRNKFTNISSSDICDLCINILMIRPFYLFPCHHKFHSDCLLHELSPSLGPAKKNRLSELERQLKHINNQSNIDNLSTGSTGMSTKDIIKAEIDNILASECVYCGENMIRNIDMPFIKDSEYNLILKEWE</sequence>
<evidence type="ECO:0000256" key="7">
    <source>
        <dbReference type="ARBA" id="ARBA00023136"/>
    </source>
</evidence>
<keyword evidence="4" id="KW-0479">Metal-binding</keyword>
<evidence type="ECO:0000256" key="6">
    <source>
        <dbReference type="ARBA" id="ARBA00022833"/>
    </source>
</evidence>
<evidence type="ECO:0000256" key="1">
    <source>
        <dbReference type="ARBA" id="ARBA00004492"/>
    </source>
</evidence>
<feature type="coiled-coil region" evidence="9">
    <location>
        <begin position="834"/>
        <end position="875"/>
    </location>
</feature>
<dbReference type="CDD" id="cd16462">
    <property type="entry name" value="RING-H2_Pep3p-like"/>
    <property type="match status" value="1"/>
</dbReference>
<dbReference type="SUPFAM" id="SSF57850">
    <property type="entry name" value="RING/U-box"/>
    <property type="match status" value="1"/>
</dbReference>
<dbReference type="InterPro" id="IPR058919">
    <property type="entry name" value="Pep3/Vps18_RING_C"/>
</dbReference>
<dbReference type="InterPro" id="IPR011048">
    <property type="entry name" value="Haem_d1_sf"/>
</dbReference>
<dbReference type="InterPro" id="IPR007810">
    <property type="entry name" value="Pep3/Vps18_beta-prop"/>
</dbReference>
<organism evidence="12 13">
    <name type="scientific">Brassicogethes aeneus</name>
    <name type="common">Rape pollen beetle</name>
    <name type="synonym">Meligethes aeneus</name>
    <dbReference type="NCBI Taxonomy" id="1431903"/>
    <lineage>
        <taxon>Eukaryota</taxon>
        <taxon>Metazoa</taxon>
        <taxon>Ecdysozoa</taxon>
        <taxon>Arthropoda</taxon>
        <taxon>Hexapoda</taxon>
        <taxon>Insecta</taxon>
        <taxon>Pterygota</taxon>
        <taxon>Neoptera</taxon>
        <taxon>Endopterygota</taxon>
        <taxon>Coleoptera</taxon>
        <taxon>Polyphaga</taxon>
        <taxon>Cucujiformia</taxon>
        <taxon>Nitidulidae</taxon>
        <taxon>Meligethinae</taxon>
        <taxon>Brassicogethes</taxon>
    </lineage>
</organism>
<dbReference type="PROSITE" id="PS50236">
    <property type="entry name" value="CHCR"/>
    <property type="match status" value="1"/>
</dbReference>
<name>A0A9P0BHW4_BRAAE</name>
<comment type="similarity">
    <text evidence="2">Belongs to the VPS18 family.</text>
</comment>
<keyword evidence="7" id="KW-0472">Membrane</keyword>
<dbReference type="InterPro" id="IPR000547">
    <property type="entry name" value="Clathrin_H-chain/VPS_repeat"/>
</dbReference>
<dbReference type="GO" id="GO:0030897">
    <property type="term" value="C:HOPS complex"/>
    <property type="evidence" value="ECO:0007669"/>
    <property type="project" value="TreeGrafter"/>
</dbReference>
<feature type="domain" description="Pep3/Vps18 beta-propeller" evidence="10">
    <location>
        <begin position="40"/>
        <end position="426"/>
    </location>
</feature>
<evidence type="ECO:0000256" key="3">
    <source>
        <dbReference type="ARBA" id="ARBA00017338"/>
    </source>
</evidence>
<dbReference type="GO" id="GO:0031902">
    <property type="term" value="C:late endosome membrane"/>
    <property type="evidence" value="ECO:0007669"/>
    <property type="project" value="UniProtKB-SubCell"/>
</dbReference>
<dbReference type="SUPFAM" id="SSF51004">
    <property type="entry name" value="C-terminal (heme d1) domain of cytochrome cd1-nitrite reductase"/>
    <property type="match status" value="1"/>
</dbReference>
<protein>
    <recommendedName>
        <fullName evidence="3">Vacuolar protein sorting-associated protein 18 homolog</fullName>
    </recommendedName>
</protein>
<feature type="domain" description="Pep3/Vps18 RING C-terminal" evidence="11">
    <location>
        <begin position="883"/>
        <end position="980"/>
    </location>
</feature>
<comment type="subcellular location">
    <subcellularLocation>
        <location evidence="1">Late endosome membrane</location>
        <topology evidence="1">Peripheral membrane protein</topology>
        <orientation evidence="1">Cytoplasmic side</orientation>
    </subcellularLocation>
</comment>
<dbReference type="GO" id="GO:0008333">
    <property type="term" value="P:endosome to lysosome transport"/>
    <property type="evidence" value="ECO:0007669"/>
    <property type="project" value="TreeGrafter"/>
</dbReference>
<evidence type="ECO:0000259" key="11">
    <source>
        <dbReference type="Pfam" id="PF26148"/>
    </source>
</evidence>
<dbReference type="GO" id="GO:0006904">
    <property type="term" value="P:vesicle docking involved in exocytosis"/>
    <property type="evidence" value="ECO:0007669"/>
    <property type="project" value="TreeGrafter"/>
</dbReference>
<evidence type="ECO:0000256" key="8">
    <source>
        <dbReference type="PROSITE-ProRule" id="PRU01006"/>
    </source>
</evidence>
<dbReference type="Pfam" id="PF26148">
    <property type="entry name" value="VPS18_RING_C"/>
    <property type="match status" value="1"/>
</dbReference>
<dbReference type="PANTHER" id="PTHR23323">
    <property type="entry name" value="VACUOLAR PROTEIN SORTING-ASSOCIATED PROTEIN"/>
    <property type="match status" value="1"/>
</dbReference>
<keyword evidence="6" id="KW-0862">Zinc</keyword>
<reference evidence="12" key="1">
    <citation type="submission" date="2021-12" db="EMBL/GenBank/DDBJ databases">
        <authorList>
            <person name="King R."/>
        </authorList>
    </citation>
    <scope>NUCLEOTIDE SEQUENCE</scope>
</reference>
<dbReference type="PANTHER" id="PTHR23323:SF26">
    <property type="entry name" value="VACUOLAR PROTEIN SORTING-ASSOCIATED PROTEIN 18 HOMOLOG"/>
    <property type="match status" value="1"/>
</dbReference>
<evidence type="ECO:0000256" key="9">
    <source>
        <dbReference type="SAM" id="Coils"/>
    </source>
</evidence>
<evidence type="ECO:0000256" key="4">
    <source>
        <dbReference type="ARBA" id="ARBA00022723"/>
    </source>
</evidence>
<evidence type="ECO:0000313" key="12">
    <source>
        <dbReference type="EMBL" id="CAH0563550.1"/>
    </source>
</evidence>
<dbReference type="SMART" id="SM00299">
    <property type="entry name" value="CLH"/>
    <property type="match status" value="1"/>
</dbReference>
<dbReference type="GO" id="GO:0008270">
    <property type="term" value="F:zinc ion binding"/>
    <property type="evidence" value="ECO:0007669"/>
    <property type="project" value="UniProtKB-KW"/>
</dbReference>
<evidence type="ECO:0000256" key="5">
    <source>
        <dbReference type="ARBA" id="ARBA00022771"/>
    </source>
</evidence>
<dbReference type="OrthoDB" id="1845386at2759"/>
<dbReference type="Proteomes" id="UP001154078">
    <property type="component" value="Chromosome 9"/>
</dbReference>
<gene>
    <name evidence="12" type="ORF">MELIAE_LOCUS12344</name>
</gene>
<keyword evidence="13" id="KW-1185">Reference proteome</keyword>
<dbReference type="GO" id="GO:0006886">
    <property type="term" value="P:intracellular protein transport"/>
    <property type="evidence" value="ECO:0007669"/>
    <property type="project" value="UniProtKB-UniRule"/>
</dbReference>
<evidence type="ECO:0000259" key="10">
    <source>
        <dbReference type="Pfam" id="PF05131"/>
    </source>
</evidence>
<evidence type="ECO:0000313" key="13">
    <source>
        <dbReference type="Proteomes" id="UP001154078"/>
    </source>
</evidence>
<accession>A0A9P0BHW4</accession>
<dbReference type="AlphaFoldDB" id="A0A9P0BHW4"/>
<dbReference type="GO" id="GO:0048284">
    <property type="term" value="P:organelle fusion"/>
    <property type="evidence" value="ECO:0007669"/>
    <property type="project" value="TreeGrafter"/>
</dbReference>
<keyword evidence="9" id="KW-0175">Coiled coil</keyword>
<dbReference type="GO" id="GO:0007040">
    <property type="term" value="P:lysosome organization"/>
    <property type="evidence" value="ECO:0007669"/>
    <property type="project" value="TreeGrafter"/>
</dbReference>
<dbReference type="Pfam" id="PF05131">
    <property type="entry name" value="Pep3_Vps18"/>
    <property type="match status" value="1"/>
</dbReference>